<organism evidence="1 2">
    <name type="scientific">Falsihalocynthiibacter arcticus</name>
    <dbReference type="NCBI Taxonomy" id="1579316"/>
    <lineage>
        <taxon>Bacteria</taxon>
        <taxon>Pseudomonadati</taxon>
        <taxon>Pseudomonadota</taxon>
        <taxon>Alphaproteobacteria</taxon>
        <taxon>Rhodobacterales</taxon>
        <taxon>Roseobacteraceae</taxon>
        <taxon>Falsihalocynthiibacter</taxon>
    </lineage>
</organism>
<accession>A0A126UZR8</accession>
<evidence type="ECO:0008006" key="3">
    <source>
        <dbReference type="Google" id="ProtNLM"/>
    </source>
</evidence>
<dbReference type="Gene3D" id="1.10.30.50">
    <property type="match status" value="1"/>
</dbReference>
<keyword evidence="2" id="KW-1185">Reference proteome</keyword>
<reference evidence="1 2" key="1">
    <citation type="submission" date="2016-02" db="EMBL/GenBank/DDBJ databases">
        <title>Complete genome sequence of Halocynthiibacter arcticus PAMC 20958t from arctic marine sediment.</title>
        <authorList>
            <person name="Lee Y.M."/>
            <person name="Baek K."/>
            <person name="Lee H.K."/>
            <person name="Shin S.C."/>
        </authorList>
    </citation>
    <scope>NUCLEOTIDE SEQUENCE [LARGE SCALE GENOMIC DNA]</scope>
    <source>
        <strain evidence="1">PAMC 20958</strain>
    </source>
</reference>
<dbReference type="AlphaFoldDB" id="A0A126UZR8"/>
<protein>
    <recommendedName>
        <fullName evidence="3">TIGR02646 family protein</fullName>
    </recommendedName>
</protein>
<dbReference type="Proteomes" id="UP000070371">
    <property type="component" value="Chromosome"/>
</dbReference>
<gene>
    <name evidence="1" type="ORF">RC74_10025</name>
</gene>
<evidence type="ECO:0000313" key="1">
    <source>
        <dbReference type="EMBL" id="AML51553.1"/>
    </source>
</evidence>
<sequence>MAKIRPVARYALKRQKYKGCISKLLSGDCEWGDKDLKPLKDEIRKLLRVEQNEVCPYCQRIIIPERRNLNEHIEHVLDKSKAKYKKFSLTASNLILACHGCNVEKGQKDLLNSGTPAPIYLRLIDLPFIWPHPCVDDMVRCVHKAPGPVYSPIEGSGKEAEAERMIKDLKLNDTRNIESRYGRLVERRDRIMTLLGRLARINDEKSRRRMAPLILENEKVAAALN</sequence>
<dbReference type="KEGG" id="hat:RC74_10025"/>
<dbReference type="RefSeq" id="WP_052275144.1">
    <property type="nucleotide sequence ID" value="NZ_CP014327.1"/>
</dbReference>
<name>A0A126UZR8_9RHOB</name>
<proteinExistence type="predicted"/>
<dbReference type="OrthoDB" id="5422822at2"/>
<evidence type="ECO:0000313" key="2">
    <source>
        <dbReference type="Proteomes" id="UP000070371"/>
    </source>
</evidence>
<dbReference type="STRING" id="1579316.RC74_10025"/>
<dbReference type="EMBL" id="CP014327">
    <property type="protein sequence ID" value="AML51553.1"/>
    <property type="molecule type" value="Genomic_DNA"/>
</dbReference>